<keyword evidence="2" id="KW-0808">Transferase</keyword>
<dbReference type="GO" id="GO:0016491">
    <property type="term" value="F:oxidoreductase activity"/>
    <property type="evidence" value="ECO:0007669"/>
    <property type="project" value="UniProtKB-KW"/>
</dbReference>
<dbReference type="InterPro" id="IPR042204">
    <property type="entry name" value="2Fe-2S-bd_N"/>
</dbReference>
<dbReference type="PANTHER" id="PTHR43757:SF2">
    <property type="entry name" value="AMINOMETHYLTRANSFERASE, MITOCHONDRIAL"/>
    <property type="match status" value="1"/>
</dbReference>
<dbReference type="KEGG" id="ssal:SPISAL_05345"/>
<dbReference type="HOGENOM" id="CLU_011963_0_0_6"/>
<dbReference type="Gene3D" id="3.10.20.440">
    <property type="entry name" value="2Fe-2S iron-sulphur cluster binding domain, sarcosine oxidase, alpha subunit, N-terminal domain"/>
    <property type="match status" value="1"/>
</dbReference>
<dbReference type="SUPFAM" id="SSF101790">
    <property type="entry name" value="Aminomethyltransferase beta-barrel domain"/>
    <property type="match status" value="1"/>
</dbReference>
<name>R4VNP6_9GAMM</name>
<keyword evidence="2" id="KW-0032">Aminotransferase</keyword>
<dbReference type="Proteomes" id="UP000017881">
    <property type="component" value="Chromosome"/>
</dbReference>
<dbReference type="InterPro" id="IPR029043">
    <property type="entry name" value="GcvT/YgfZ_C"/>
</dbReference>
<feature type="domain" description="GCVT N-terminal" evidence="4">
    <location>
        <begin position="620"/>
        <end position="887"/>
    </location>
</feature>
<organism evidence="8 9">
    <name type="scientific">Spiribacter salinus M19-40</name>
    <dbReference type="NCBI Taxonomy" id="1260251"/>
    <lineage>
        <taxon>Bacteria</taxon>
        <taxon>Pseudomonadati</taxon>
        <taxon>Pseudomonadota</taxon>
        <taxon>Gammaproteobacteria</taxon>
        <taxon>Chromatiales</taxon>
        <taxon>Ectothiorhodospiraceae</taxon>
        <taxon>Spiribacter</taxon>
    </lineage>
</organism>
<reference evidence="8 9" key="1">
    <citation type="journal article" date="2013" name="Genome Announc.">
        <title>Draft Genome of Spiribacter salinus M19-40, an Abundant Gammaproteobacterium in Aquatic Hypersaline Environments.</title>
        <authorList>
            <person name="Leon M.J."/>
            <person name="Ghai R."/>
            <person name="Fernandez A.B."/>
            <person name="Sanchez-Porro C."/>
            <person name="Rodriguez-Valera F."/>
            <person name="Ventosa A."/>
        </authorList>
    </citation>
    <scope>NUCLEOTIDE SEQUENCE [LARGE SCALE GENOMIC DNA]</scope>
    <source>
        <strain evidence="8">M19-40</strain>
    </source>
</reference>
<protein>
    <submittedName>
        <fullName evidence="8">Sarcosine oxidase subunit alpha family protein</fullName>
    </submittedName>
</protein>
<keyword evidence="9" id="KW-1185">Reference proteome</keyword>
<sequence length="1001" mass="106135">MTAGPYRLAEGGLGIDREAPVAYTWNKRPHTGYQGDTLASALLANGERVIARSFKYHRPRGIYTIGSEEPGGLVTIGEGARQDPNLKAPTVALHDALEARSQNCWPSPRFDLMSINGLAAPLFVAGFYYKTFMRPASWWEPVYERVIRRAAGLGHVSTQPDPDTYVRAEAHCDVLVVGAGAAGIEAARTAARSGARVMLVEERPWLGGRLAMEPATVGEQTADAWVTSAEEELDAADRVTVLRQTVAFGLYDHRIVGLVETLAPASINGSARQRYWTIKAEQIVFATGALEQPLAFAGNDRPGVMLAAAARGYAHRFGVAVGRRVVVVGGDDEGVETAMQLQRAGVNVVALVDSRPAEALDQSDPLAQAGIRHMTGAVATRADGGQQVRGLRIARLSGSRVDAARTERIACDAIAVAGGWQPALHLQCHLGGRPGFDEGRGIFLPPAMPAGHWNAGACAGEAGLAATRQSGRDAGAKAAEALGFDPAVRPLADPALAETASGATWGPVDRLRVFPALHGGKRFIDLQHDVTVDDVALAHREGYRSVEHLKRYTTLGMGTDQGKTANILGLHALGQVAGVGPGEAGTTTFRPPYVPIAIGAIAGTERGQHFRPWRRSPAEPWHRQAGADMINAGAWHRPRAYPAPGEPVSAAVKREAAHVREAAGIVDVSTLGKIALIGPDAPEVVNRLYANGMKTLPPGKARYGLMLRDDGLVLDDGTVARLEETRYLITTTTAHAAGVLSHIEYLLETAWINLRAAVASVSDHWATFAIAGPNSQAVLAALFPNTDTSDEAIPFLAVREADCLGVGCMIMRNSYSGERAYEVYAPADWGASVWSRALAVGAPHGLKPYGTEAMGVLRIEKGHVAGPELDGRVTAEDIGLGRMTARRKPCVGGALRDRPGLHDARRPRLVGLRPLDNRAPLQSGALLRALGSTGHDAVAGHISSVADSPACQSVIALGLLAGGDERHGEIVEAWDPLSESTHQVRVGPTVFYDPDGSRLHA</sequence>
<evidence type="ECO:0000256" key="1">
    <source>
        <dbReference type="ARBA" id="ARBA00008609"/>
    </source>
</evidence>
<evidence type="ECO:0000313" key="9">
    <source>
        <dbReference type="Proteomes" id="UP000017881"/>
    </source>
</evidence>
<dbReference type="SUPFAM" id="SSF51905">
    <property type="entry name" value="FAD/NAD(P)-binding domain"/>
    <property type="match status" value="1"/>
</dbReference>
<evidence type="ECO:0000259" key="5">
    <source>
        <dbReference type="Pfam" id="PF07992"/>
    </source>
</evidence>
<dbReference type="PRINTS" id="PR00411">
    <property type="entry name" value="PNDRDTASEI"/>
</dbReference>
<dbReference type="RefSeq" id="WP_016353470.1">
    <property type="nucleotide sequence ID" value="NC_021291.1"/>
</dbReference>
<dbReference type="Pfam" id="PF13510">
    <property type="entry name" value="Fer2_4"/>
    <property type="match status" value="1"/>
</dbReference>
<dbReference type="eggNOG" id="COG0404">
    <property type="taxonomic scope" value="Bacteria"/>
</dbReference>
<dbReference type="eggNOG" id="COG0446">
    <property type="taxonomic scope" value="Bacteria"/>
</dbReference>
<dbReference type="OrthoDB" id="5287468at2"/>
<accession>R4VNP6</accession>
<dbReference type="InterPro" id="IPR006222">
    <property type="entry name" value="GCVT_N"/>
</dbReference>
<dbReference type="Pfam" id="PF17806">
    <property type="entry name" value="SO_alpha_A3"/>
    <property type="match status" value="1"/>
</dbReference>
<dbReference type="InterPro" id="IPR041117">
    <property type="entry name" value="SoxA_A3"/>
</dbReference>
<dbReference type="Gene3D" id="3.50.50.60">
    <property type="entry name" value="FAD/NAD(P)-binding domain"/>
    <property type="match status" value="1"/>
</dbReference>
<dbReference type="GO" id="GO:0008483">
    <property type="term" value="F:transaminase activity"/>
    <property type="evidence" value="ECO:0007669"/>
    <property type="project" value="UniProtKB-KW"/>
</dbReference>
<dbReference type="Gene3D" id="3.30.1360.120">
    <property type="entry name" value="Probable tRNA modification gtpase trme, domain 1"/>
    <property type="match status" value="1"/>
</dbReference>
<dbReference type="Pfam" id="PF01571">
    <property type="entry name" value="GCV_T"/>
    <property type="match status" value="1"/>
</dbReference>
<dbReference type="PRINTS" id="PR00368">
    <property type="entry name" value="FADPNR"/>
</dbReference>
<dbReference type="Pfam" id="PF08669">
    <property type="entry name" value="GCV_T_C"/>
    <property type="match status" value="1"/>
</dbReference>
<proteinExistence type="inferred from homology"/>
<dbReference type="Pfam" id="PF07992">
    <property type="entry name" value="Pyr_redox_2"/>
    <property type="match status" value="1"/>
</dbReference>
<evidence type="ECO:0000259" key="4">
    <source>
        <dbReference type="Pfam" id="PF01571"/>
    </source>
</evidence>
<evidence type="ECO:0000259" key="7">
    <source>
        <dbReference type="Pfam" id="PF17806"/>
    </source>
</evidence>
<dbReference type="InterPro" id="IPR023753">
    <property type="entry name" value="FAD/NAD-binding_dom"/>
</dbReference>
<dbReference type="Gene3D" id="3.40.50.720">
    <property type="entry name" value="NAD(P)-binding Rossmann-like Domain"/>
    <property type="match status" value="1"/>
</dbReference>
<dbReference type="PATRIC" id="fig|1260251.3.peg.1084"/>
<dbReference type="SUPFAM" id="SSF103025">
    <property type="entry name" value="Folate-binding domain"/>
    <property type="match status" value="1"/>
</dbReference>
<keyword evidence="3" id="KW-0560">Oxidoreductase</keyword>
<evidence type="ECO:0000256" key="3">
    <source>
        <dbReference type="ARBA" id="ARBA00023002"/>
    </source>
</evidence>
<dbReference type="AlphaFoldDB" id="R4VNP6"/>
<dbReference type="InterPro" id="IPR028896">
    <property type="entry name" value="GcvT/YgfZ/DmdA"/>
</dbReference>
<dbReference type="InterPro" id="IPR013977">
    <property type="entry name" value="GcvT_C"/>
</dbReference>
<dbReference type="PANTHER" id="PTHR43757">
    <property type="entry name" value="AMINOMETHYLTRANSFERASE"/>
    <property type="match status" value="1"/>
</dbReference>
<evidence type="ECO:0000313" key="8">
    <source>
        <dbReference type="EMBL" id="AGM41163.1"/>
    </source>
</evidence>
<dbReference type="InterPro" id="IPR027266">
    <property type="entry name" value="TrmE/GcvT-like"/>
</dbReference>
<dbReference type="EMBL" id="CP005963">
    <property type="protein sequence ID" value="AGM41163.1"/>
    <property type="molecule type" value="Genomic_DNA"/>
</dbReference>
<feature type="domain" description="FAD/NAD(P)-binding" evidence="5">
    <location>
        <begin position="173"/>
        <end position="426"/>
    </location>
</feature>
<gene>
    <name evidence="8" type="ORF">SPISAL_05345</name>
</gene>
<comment type="similarity">
    <text evidence="1">Belongs to the GcvT family.</text>
</comment>
<feature type="domain" description="SoxA A3" evidence="7">
    <location>
        <begin position="520"/>
        <end position="603"/>
    </location>
</feature>
<dbReference type="InterPro" id="IPR036188">
    <property type="entry name" value="FAD/NAD-bd_sf"/>
</dbReference>
<evidence type="ECO:0000256" key="2">
    <source>
        <dbReference type="ARBA" id="ARBA00022576"/>
    </source>
</evidence>
<evidence type="ECO:0000259" key="6">
    <source>
        <dbReference type="Pfam" id="PF08669"/>
    </source>
</evidence>
<feature type="domain" description="Aminomethyltransferase C-terminal" evidence="6">
    <location>
        <begin position="908"/>
        <end position="993"/>
    </location>
</feature>